<protein>
    <submittedName>
        <fullName evidence="2">VIR protein</fullName>
    </submittedName>
</protein>
<dbReference type="Proteomes" id="UP000196402">
    <property type="component" value="Unassembled WGS sequence"/>
</dbReference>
<organism evidence="2 3">
    <name type="scientific">Plasmodium vivax</name>
    <name type="common">malaria parasite P. vivax</name>
    <dbReference type="NCBI Taxonomy" id="5855"/>
    <lineage>
        <taxon>Eukaryota</taxon>
        <taxon>Sar</taxon>
        <taxon>Alveolata</taxon>
        <taxon>Apicomplexa</taxon>
        <taxon>Aconoidasida</taxon>
        <taxon>Haemosporida</taxon>
        <taxon>Plasmodiidae</taxon>
        <taxon>Plasmodium</taxon>
        <taxon>Plasmodium (Plasmodium)</taxon>
    </lineage>
</organism>
<dbReference type="AlphaFoldDB" id="A0A1G4EC63"/>
<evidence type="ECO:0000256" key="1">
    <source>
        <dbReference type="SAM" id="Phobius"/>
    </source>
</evidence>
<dbReference type="VEuPathDB" id="PlasmoDB:PVW1_020028600"/>
<gene>
    <name evidence="2" type="ORF">PVT01_000054700</name>
</gene>
<dbReference type="EMBL" id="FLYH01000132">
    <property type="protein sequence ID" value="SCA59936.1"/>
    <property type="molecule type" value="Genomic_DNA"/>
</dbReference>
<dbReference type="VEuPathDB" id="PlasmoDB:PVPAM_000012000"/>
<dbReference type="VEuPathDB" id="PlasmoDB:PVX_011615"/>
<dbReference type="VEuPathDB" id="PlasmoDB:PVP01_0006080"/>
<keyword evidence="1" id="KW-0812">Transmembrane</keyword>
<proteinExistence type="predicted"/>
<feature type="transmembrane region" description="Helical" evidence="1">
    <location>
        <begin position="275"/>
        <end position="297"/>
    </location>
</feature>
<dbReference type="Pfam" id="PF05795">
    <property type="entry name" value="Plasmodium_Vir"/>
    <property type="match status" value="2"/>
</dbReference>
<evidence type="ECO:0000313" key="3">
    <source>
        <dbReference type="Proteomes" id="UP000196402"/>
    </source>
</evidence>
<reference evidence="2 3" key="1">
    <citation type="submission" date="2016-07" db="EMBL/GenBank/DDBJ databases">
        <authorList>
            <consortium name="Pathogen Informatics"/>
        </authorList>
    </citation>
    <scope>NUCLEOTIDE SEQUENCE [LARGE SCALE GENOMIC DNA]</scope>
</reference>
<name>A0A1G4EC63_PLAVI</name>
<keyword evidence="1" id="KW-0472">Membrane</keyword>
<evidence type="ECO:0000313" key="2">
    <source>
        <dbReference type="EMBL" id="SCA59936.1"/>
    </source>
</evidence>
<dbReference type="InterPro" id="IPR008780">
    <property type="entry name" value="Plasmodium_Vir"/>
</dbReference>
<keyword evidence="1" id="KW-1133">Transmembrane helix</keyword>
<sequence length="351" mass="40948">MAKYKIHYPTIERTGDKEPASSEVYTLLKDLTLYEFYKLLDNELVKEYGSDVRCDYCKNQIASYQTNGKELIDLCKKCCNIILSVHDILDKCKASDDKKKCQYMSHWLYDKVVSITQGTNLFINFYAVLSMYSSSNKDNFKNCTLTDFNIDKETFNKKHILYEFIESYDDMKNKIDNKSKLYTPLYCKHIKENFLFYNVVKNECTSNESCGYFNELNEFKEKFRQQDVLSFIYEKCEYTKTSCKHGSNSEDDVPCLQAKGIPFILPILGNDPDDIINILLNVAIISVPFLAIFLILFKFTPFGRKLNRINAKGRKSGSKKKEENIEDYMNNYAAYVDNVMKNRVNLTYHAS</sequence>
<accession>A0A1G4EC63</accession>